<dbReference type="GO" id="GO:0006302">
    <property type="term" value="P:double-strand break repair"/>
    <property type="evidence" value="ECO:0007669"/>
    <property type="project" value="TreeGrafter"/>
</dbReference>
<evidence type="ECO:0000256" key="2">
    <source>
        <dbReference type="ARBA" id="ARBA00022676"/>
    </source>
</evidence>
<comment type="catalytic activity">
    <reaction evidence="14">
        <text>NAD(+) + (ADP-D-ribosyl)n-acceptor = nicotinamide + (ADP-D-ribosyl)n+1-acceptor + H(+).</text>
        <dbReference type="EC" id="2.4.2.30"/>
    </reaction>
</comment>
<feature type="domain" description="WGR" evidence="20">
    <location>
        <begin position="196"/>
        <end position="290"/>
    </location>
</feature>
<dbReference type="InterPro" id="IPR001357">
    <property type="entry name" value="BRCT_dom"/>
</dbReference>
<dbReference type="SUPFAM" id="SSF47587">
    <property type="entry name" value="Domain of poly(ADP-ribose) polymerase"/>
    <property type="match status" value="1"/>
</dbReference>
<evidence type="ECO:0000313" key="22">
    <source>
        <dbReference type="Proteomes" id="UP000094526"/>
    </source>
</evidence>
<keyword evidence="10 15" id="KW-0520">NAD</keyword>
<dbReference type="eggNOG" id="KOG1037">
    <property type="taxonomic scope" value="Eukaryota"/>
</dbReference>
<feature type="compositionally biased region" description="Polar residues" evidence="16">
    <location>
        <begin position="116"/>
        <end position="131"/>
    </location>
</feature>
<evidence type="ECO:0000256" key="13">
    <source>
        <dbReference type="ARBA" id="ARBA00024347"/>
    </source>
</evidence>
<dbReference type="PROSITE" id="PS50172">
    <property type="entry name" value="BRCT"/>
    <property type="match status" value="1"/>
</dbReference>
<protein>
    <recommendedName>
        <fullName evidence="15">Poly [ADP-ribose] polymerase</fullName>
        <shortName evidence="15">PARP</shortName>
        <ecNumber evidence="15">2.4.2.-</ecNumber>
    </recommendedName>
</protein>
<dbReference type="Proteomes" id="UP000094526">
    <property type="component" value="Unassembled WGS sequence"/>
</dbReference>
<dbReference type="OrthoDB" id="2017365at2759"/>
<keyword evidence="11" id="KW-0238">DNA-binding</keyword>
<dbReference type="SUPFAM" id="SSF142921">
    <property type="entry name" value="WGR domain-like"/>
    <property type="match status" value="1"/>
</dbReference>
<dbReference type="Pfam" id="PF02877">
    <property type="entry name" value="PARP_reg"/>
    <property type="match status" value="1"/>
</dbReference>
<dbReference type="PANTHER" id="PTHR10459">
    <property type="entry name" value="DNA LIGASE"/>
    <property type="match status" value="1"/>
</dbReference>
<feature type="compositionally biased region" description="Basic residues" evidence="16">
    <location>
        <begin position="136"/>
        <end position="145"/>
    </location>
</feature>
<evidence type="ECO:0000256" key="4">
    <source>
        <dbReference type="ARBA" id="ARBA00022695"/>
    </source>
</evidence>
<dbReference type="VEuPathDB" id="FungiDB:G647_05432"/>
<dbReference type="EC" id="2.4.2.-" evidence="15"/>
<dbReference type="GO" id="GO:0005730">
    <property type="term" value="C:nucleolus"/>
    <property type="evidence" value="ECO:0007669"/>
    <property type="project" value="TreeGrafter"/>
</dbReference>
<dbReference type="GO" id="GO:0003950">
    <property type="term" value="F:NAD+ poly-ADP-ribosyltransferase activity"/>
    <property type="evidence" value="ECO:0007669"/>
    <property type="project" value="UniProtKB-UniRule"/>
</dbReference>
<dbReference type="GO" id="GO:0008270">
    <property type="term" value="F:zinc ion binding"/>
    <property type="evidence" value="ECO:0007669"/>
    <property type="project" value="UniProtKB-KW"/>
</dbReference>
<comment type="similarity">
    <text evidence="13">Belongs to the ARTD/PARP family.</text>
</comment>
<dbReference type="SUPFAM" id="SSF52113">
    <property type="entry name" value="BRCT domain"/>
    <property type="match status" value="1"/>
</dbReference>
<dbReference type="PROSITE" id="PS51977">
    <property type="entry name" value="WGR"/>
    <property type="match status" value="1"/>
</dbReference>
<sequence length="698" mass="76877">MPRIKAPPKSAVPSLDGVTISFASYTPNAHPELGNKSVAQLKTDISNCGGSYTTKPSDCTHLIASQAQFDKKIDRIKQAEKNPDTSIVSYEWLVDSLASSNPVSIDAYLLGDPEDSSSNGADALKVNQSQPPRKASTTKKASKRTRQQDDEEEDDLQPAKKSKQSNRTKTPAATAAPTAKSVIKVPVDQQVPSASDYTVYIDDDGVIYDATLNKSDAGANNNKFYRVQVLEANNNFKTWTRWGRVGDRGQTKWLGDGDHLHAISQFKTKFKEKSGIAWEDRDGPSKKGKYVYLEVNYQDSDAEDEKETPIPGQDDAEEEEQVLAESKLDPPVQRLMELIFNVQFFNATMAELDYDANKMPLGKLSKKTLLKGYEVLKDLASLVADPTLAATMGESQHQAVADRSNQYFSLVPHVVGRRKVPVLHDMDSIRREIRLLEALTDMQLANEIMKSASVQKQKDIHVLDARYQGLGMKEMTPLTPTGSEYNEISSYLTKSVGGTHNIRYTVQDIFRIERNGEFDRLDKSAYAKLGARSDRRLLWHGSRASNFGGILSQGLRIAPPEAPVSGYMFGKGVYLADMSSKSAGYCASGISGGTGILLLCEAELGAPMLELTGADYHAGDRCKQEGRISTWGKGSVAPQAWKDAACIHPSLKGVKMPDVVSKPPGPTNVDRALLMYNEYIVYDVAQIKLRYLLRVSMI</sequence>
<dbReference type="InterPro" id="IPR036420">
    <property type="entry name" value="BRCT_dom_sf"/>
</dbReference>
<keyword evidence="4" id="KW-0548">Nucleotidyltransferase</keyword>
<dbReference type="InterPro" id="IPR004102">
    <property type="entry name" value="Poly(ADP-ribose)pol_reg_dom"/>
</dbReference>
<dbReference type="PROSITE" id="PS51059">
    <property type="entry name" value="PARP_CATALYTIC"/>
    <property type="match status" value="1"/>
</dbReference>
<dbReference type="Gene3D" id="1.20.142.10">
    <property type="entry name" value="Poly(ADP-ribose) polymerase, regulatory domain"/>
    <property type="match status" value="1"/>
</dbReference>
<gene>
    <name evidence="21" type="ORF">CLCR_06732</name>
</gene>
<keyword evidence="8" id="KW-0863">Zinc-finger</keyword>
<evidence type="ECO:0000259" key="18">
    <source>
        <dbReference type="PROSITE" id="PS51059"/>
    </source>
</evidence>
<dbReference type="Gene3D" id="3.90.228.10">
    <property type="match status" value="1"/>
</dbReference>
<feature type="domain" description="PARP alpha-helical" evidence="19">
    <location>
        <begin position="325"/>
        <end position="450"/>
    </location>
</feature>
<comment type="subcellular location">
    <subcellularLocation>
        <location evidence="1">Nucleus</location>
    </subcellularLocation>
</comment>
<keyword evidence="7" id="KW-0013">ADP-ribosylation</keyword>
<evidence type="ECO:0000256" key="12">
    <source>
        <dbReference type="ARBA" id="ARBA00023242"/>
    </source>
</evidence>
<comment type="caution">
    <text evidence="21">The sequence shown here is derived from an EMBL/GenBank/DDBJ whole genome shotgun (WGS) entry which is preliminary data.</text>
</comment>
<dbReference type="STRING" id="86049.A0A1C1CQ43"/>
<feature type="compositionally biased region" description="Low complexity" evidence="16">
    <location>
        <begin position="168"/>
        <end position="178"/>
    </location>
</feature>
<feature type="region of interest" description="Disordered" evidence="16">
    <location>
        <begin position="116"/>
        <end position="178"/>
    </location>
</feature>
<dbReference type="EMBL" id="LGRB01000010">
    <property type="protein sequence ID" value="OCT50581.1"/>
    <property type="molecule type" value="Genomic_DNA"/>
</dbReference>
<dbReference type="CDD" id="cd01437">
    <property type="entry name" value="parp_like"/>
    <property type="match status" value="1"/>
</dbReference>
<dbReference type="AlphaFoldDB" id="A0A1C1CQ43"/>
<proteinExistence type="inferred from homology"/>
<evidence type="ECO:0000256" key="16">
    <source>
        <dbReference type="SAM" id="MobiDB-lite"/>
    </source>
</evidence>
<dbReference type="InterPro" id="IPR012317">
    <property type="entry name" value="Poly(ADP-ribose)pol_cat_dom"/>
</dbReference>
<feature type="region of interest" description="Disordered" evidence="16">
    <location>
        <begin position="299"/>
        <end position="321"/>
    </location>
</feature>
<evidence type="ECO:0000256" key="11">
    <source>
        <dbReference type="ARBA" id="ARBA00023125"/>
    </source>
</evidence>
<evidence type="ECO:0000256" key="8">
    <source>
        <dbReference type="ARBA" id="ARBA00022771"/>
    </source>
</evidence>
<dbReference type="InterPro" id="IPR036930">
    <property type="entry name" value="WGR_dom_sf"/>
</dbReference>
<dbReference type="Gene3D" id="3.40.50.10190">
    <property type="entry name" value="BRCT domain"/>
    <property type="match status" value="1"/>
</dbReference>
<evidence type="ECO:0000256" key="3">
    <source>
        <dbReference type="ARBA" id="ARBA00022679"/>
    </source>
</evidence>
<dbReference type="InterPro" id="IPR008893">
    <property type="entry name" value="WGR_domain"/>
</dbReference>
<keyword evidence="9" id="KW-0862">Zinc</keyword>
<feature type="domain" description="PARP catalytic" evidence="18">
    <location>
        <begin position="461"/>
        <end position="698"/>
    </location>
</feature>
<feature type="domain" description="BRCT" evidence="17">
    <location>
        <begin position="10"/>
        <end position="110"/>
    </location>
</feature>
<evidence type="ECO:0000256" key="15">
    <source>
        <dbReference type="RuleBase" id="RU362114"/>
    </source>
</evidence>
<keyword evidence="3 15" id="KW-0808">Transferase</keyword>
<dbReference type="GO" id="GO:0070212">
    <property type="term" value="P:protein poly-ADP-ribosylation"/>
    <property type="evidence" value="ECO:0007669"/>
    <property type="project" value="TreeGrafter"/>
</dbReference>
<evidence type="ECO:0000256" key="7">
    <source>
        <dbReference type="ARBA" id="ARBA00022765"/>
    </source>
</evidence>
<evidence type="ECO:0000256" key="6">
    <source>
        <dbReference type="ARBA" id="ARBA00022737"/>
    </source>
</evidence>
<evidence type="ECO:0000256" key="9">
    <source>
        <dbReference type="ARBA" id="ARBA00022833"/>
    </source>
</evidence>
<evidence type="ECO:0000256" key="1">
    <source>
        <dbReference type="ARBA" id="ARBA00004123"/>
    </source>
</evidence>
<dbReference type="InterPro" id="IPR050800">
    <property type="entry name" value="ARTD/PARP"/>
</dbReference>
<evidence type="ECO:0000256" key="5">
    <source>
        <dbReference type="ARBA" id="ARBA00022723"/>
    </source>
</evidence>
<evidence type="ECO:0000256" key="10">
    <source>
        <dbReference type="ARBA" id="ARBA00023027"/>
    </source>
</evidence>
<keyword evidence="2 15" id="KW-0328">Glycosyltransferase</keyword>
<keyword evidence="22" id="KW-1185">Reference proteome</keyword>
<reference evidence="22" key="1">
    <citation type="submission" date="2015-07" db="EMBL/GenBank/DDBJ databases">
        <authorList>
            <person name="Teixeira M.M."/>
            <person name="Souza R.C."/>
            <person name="Almeida L.G."/>
            <person name="Vicente V.A."/>
            <person name="de Hoog S."/>
            <person name="Bocca A.L."/>
            <person name="de Almeida S.R."/>
            <person name="Vasconcelos A.T."/>
            <person name="Felipe M.S."/>
        </authorList>
    </citation>
    <scope>NUCLEOTIDE SEQUENCE [LARGE SCALE GENOMIC DNA]</scope>
    <source>
        <strain evidence="22">KSF</strain>
    </source>
</reference>
<accession>A0A1C1CQ43</accession>
<keyword evidence="6" id="KW-0677">Repeat</keyword>
<keyword evidence="12" id="KW-0539">Nucleus</keyword>
<dbReference type="VEuPathDB" id="FungiDB:CLCR_06732"/>
<dbReference type="PANTHER" id="PTHR10459:SF60">
    <property type="entry name" value="POLY [ADP-RIBOSE] POLYMERASE 2"/>
    <property type="match status" value="1"/>
</dbReference>
<evidence type="ECO:0000259" key="20">
    <source>
        <dbReference type="PROSITE" id="PS51977"/>
    </source>
</evidence>
<evidence type="ECO:0000259" key="19">
    <source>
        <dbReference type="PROSITE" id="PS51060"/>
    </source>
</evidence>
<dbReference type="InterPro" id="IPR036616">
    <property type="entry name" value="Poly(ADP-ribose)pol_reg_dom_sf"/>
</dbReference>
<evidence type="ECO:0000256" key="14">
    <source>
        <dbReference type="ARBA" id="ARBA00033987"/>
    </source>
</evidence>
<name>A0A1C1CQ43_9EURO</name>
<dbReference type="Pfam" id="PF00644">
    <property type="entry name" value="PARP"/>
    <property type="match status" value="1"/>
</dbReference>
<dbReference type="GO" id="GO:0003677">
    <property type="term" value="F:DNA binding"/>
    <property type="evidence" value="ECO:0007669"/>
    <property type="project" value="UniProtKB-KW"/>
</dbReference>
<dbReference type="Pfam" id="PF05406">
    <property type="entry name" value="WGR"/>
    <property type="match status" value="1"/>
</dbReference>
<keyword evidence="5" id="KW-0479">Metal-binding</keyword>
<evidence type="ECO:0000259" key="17">
    <source>
        <dbReference type="PROSITE" id="PS50172"/>
    </source>
</evidence>
<dbReference type="FunFam" id="1.20.142.10:FF:000002">
    <property type="entry name" value="Poly [ADP-ribose] polymerase"/>
    <property type="match status" value="1"/>
</dbReference>
<dbReference type="GO" id="GO:1990404">
    <property type="term" value="F:NAD+-protein mono-ADP-ribosyltransferase activity"/>
    <property type="evidence" value="ECO:0007669"/>
    <property type="project" value="TreeGrafter"/>
</dbReference>
<dbReference type="PROSITE" id="PS51060">
    <property type="entry name" value="PARP_ALPHA_HD"/>
    <property type="match status" value="1"/>
</dbReference>
<dbReference type="SMART" id="SM00773">
    <property type="entry name" value="WGR"/>
    <property type="match status" value="1"/>
</dbReference>
<evidence type="ECO:0000313" key="21">
    <source>
        <dbReference type="EMBL" id="OCT50581.1"/>
    </source>
</evidence>
<organism evidence="21 22">
    <name type="scientific">Cladophialophora carrionii</name>
    <dbReference type="NCBI Taxonomy" id="86049"/>
    <lineage>
        <taxon>Eukaryota</taxon>
        <taxon>Fungi</taxon>
        <taxon>Dikarya</taxon>
        <taxon>Ascomycota</taxon>
        <taxon>Pezizomycotina</taxon>
        <taxon>Eurotiomycetes</taxon>
        <taxon>Chaetothyriomycetidae</taxon>
        <taxon>Chaetothyriales</taxon>
        <taxon>Herpotrichiellaceae</taxon>
        <taxon>Cladophialophora</taxon>
    </lineage>
</organism>
<dbReference type="CDD" id="cd07997">
    <property type="entry name" value="WGR_PARP"/>
    <property type="match status" value="1"/>
</dbReference>
<dbReference type="SUPFAM" id="SSF56399">
    <property type="entry name" value="ADP-ribosylation"/>
    <property type="match status" value="1"/>
</dbReference>
<dbReference type="GO" id="GO:0016779">
    <property type="term" value="F:nucleotidyltransferase activity"/>
    <property type="evidence" value="ECO:0007669"/>
    <property type="project" value="UniProtKB-KW"/>
</dbReference>